<gene>
    <name evidence="1" type="ORF">MCNS_39920</name>
</gene>
<organism evidence="1 2">
    <name type="scientific">Mycobacterium conspicuum</name>
    <dbReference type="NCBI Taxonomy" id="44010"/>
    <lineage>
        <taxon>Bacteria</taxon>
        <taxon>Bacillati</taxon>
        <taxon>Actinomycetota</taxon>
        <taxon>Actinomycetes</taxon>
        <taxon>Mycobacteriales</taxon>
        <taxon>Mycobacteriaceae</taxon>
        <taxon>Mycobacterium</taxon>
    </lineage>
</organism>
<sequence length="198" mass="22243">MAYWDTLGDLGIGADVGIIWGGNEHNILYFFEAETPFDFLSAHVRIMNPSAEIMSRAAIRHSFQELSFNGLGSALKRLMSRGLNRIALVGTPPPKDDNEALRALLKTEEFFVSKAALLGQSVETIPITDPYVRLKLWYLLQDMLAEEARTRGAMFIPVPEEVQDADGFLKREFWASDVSHANEAYGNVVYETILRAFE</sequence>
<protein>
    <submittedName>
        <fullName evidence="1">Uncharacterized protein</fullName>
    </submittedName>
</protein>
<evidence type="ECO:0000313" key="2">
    <source>
        <dbReference type="Proteomes" id="UP000467385"/>
    </source>
</evidence>
<proteinExistence type="predicted"/>
<dbReference type="Proteomes" id="UP000467385">
    <property type="component" value="Chromosome"/>
</dbReference>
<reference evidence="1 2" key="1">
    <citation type="journal article" date="2019" name="Emerg. Microbes Infect.">
        <title>Comprehensive subspecies identification of 175 nontuberculous mycobacteria species based on 7547 genomic profiles.</title>
        <authorList>
            <person name="Matsumoto Y."/>
            <person name="Kinjo T."/>
            <person name="Motooka D."/>
            <person name="Nabeya D."/>
            <person name="Jung N."/>
            <person name="Uechi K."/>
            <person name="Horii T."/>
            <person name="Iida T."/>
            <person name="Fujita J."/>
            <person name="Nakamura S."/>
        </authorList>
    </citation>
    <scope>NUCLEOTIDE SEQUENCE [LARGE SCALE GENOMIC DNA]</scope>
    <source>
        <strain evidence="1 2">JCM 14738</strain>
    </source>
</reference>
<dbReference type="EMBL" id="AP022613">
    <property type="protein sequence ID" value="BBZ40929.1"/>
    <property type="molecule type" value="Genomic_DNA"/>
</dbReference>
<evidence type="ECO:0000313" key="1">
    <source>
        <dbReference type="EMBL" id="BBZ40929.1"/>
    </source>
</evidence>
<name>A0A1X1T344_9MYCO</name>
<accession>A0A1X1T344</accession>
<keyword evidence="2" id="KW-1185">Reference proteome</keyword>
<dbReference type="AlphaFoldDB" id="A0A1X1T344"/>